<dbReference type="PANTHER" id="PTHR31610">
    <property type="entry name" value="SLR0360 PROTEIN"/>
    <property type="match status" value="1"/>
</dbReference>
<dbReference type="AlphaFoldDB" id="A0A7S2WT88"/>
<feature type="transmembrane region" description="Helical" evidence="2">
    <location>
        <begin position="367"/>
        <end position="386"/>
    </location>
</feature>
<reference evidence="3" key="1">
    <citation type="submission" date="2021-01" db="EMBL/GenBank/DDBJ databases">
        <authorList>
            <person name="Corre E."/>
            <person name="Pelletier E."/>
            <person name="Niang G."/>
            <person name="Scheremetjew M."/>
            <person name="Finn R."/>
            <person name="Kale V."/>
            <person name="Holt S."/>
            <person name="Cochrane G."/>
            <person name="Meng A."/>
            <person name="Brown T."/>
            <person name="Cohen L."/>
        </authorList>
    </citation>
    <scope>NUCLEOTIDE SEQUENCE</scope>
    <source>
        <strain evidence="3">NY070348D</strain>
    </source>
</reference>
<dbReference type="EMBL" id="HBHK01026658">
    <property type="protein sequence ID" value="CAD9706480.1"/>
    <property type="molecule type" value="Transcribed_RNA"/>
</dbReference>
<evidence type="ECO:0000313" key="3">
    <source>
        <dbReference type="EMBL" id="CAD9706480.1"/>
    </source>
</evidence>
<proteinExistence type="predicted"/>
<name>A0A7S2WT88_9STRA</name>
<feature type="transmembrane region" description="Helical" evidence="2">
    <location>
        <begin position="422"/>
        <end position="440"/>
    </location>
</feature>
<feature type="transmembrane region" description="Helical" evidence="2">
    <location>
        <begin position="484"/>
        <end position="501"/>
    </location>
</feature>
<feature type="region of interest" description="Disordered" evidence="1">
    <location>
        <begin position="603"/>
        <end position="657"/>
    </location>
</feature>
<feature type="transmembrane region" description="Helical" evidence="2">
    <location>
        <begin position="392"/>
        <end position="410"/>
    </location>
</feature>
<evidence type="ECO:0000256" key="1">
    <source>
        <dbReference type="SAM" id="MobiDB-lite"/>
    </source>
</evidence>
<feature type="transmembrane region" description="Helical" evidence="2">
    <location>
        <begin position="164"/>
        <end position="184"/>
    </location>
</feature>
<feature type="transmembrane region" description="Helical" evidence="2">
    <location>
        <begin position="191"/>
        <end position="212"/>
    </location>
</feature>
<accession>A0A7S2WT88</accession>
<feature type="transmembrane region" description="Helical" evidence="2">
    <location>
        <begin position="72"/>
        <end position="93"/>
    </location>
</feature>
<sequence length="657" mass="69903">MVNQQLAKQFQPTLGDFNGFVQLFFDNTATVLGLVGAMNFVLRGFASSDLAAATALFPAEMGPLNGYIQDVIFGRAIPGLAITMIFGNVYYAFMGAKLGVLRGETEARATALPYGVNTPAAFAFVFAILGPVVLNLSFACTSPTTSSEAIVYEKCWENAVEQGWRAGVVSNFVGGLIATVLSLLGDRIRDLTPAVALLTCLAGIGVAFLGLAQVSQSYSQPLAGLLPLYLVAIGYFADVSFGVLPVSLAVVVAGIVLGWSDGILTSEGVHEASKNVKFWGLDHGFSALGDWSMVGDYIGTTLPVALAAVANTLMNVHSAECAGDKYPLREALVADGIGTIIGSLAGTPFPTSVYIGHPAIKKMGAGVVYSLINCFVFFFFGMFGLFSLALAIIPMTAVAPLLLFVGMMICQEAIASASVRMYPAYMIGLFPALADWATQSGVDHGSVGGSHYFGYVAMSKSSLLLSLLVTSTLVYIIDRKFLQAAAWCLISALFSVFGIIHQNAASVKNYNQPQSVYCVEVYLPNTTTCPTGYTECGPNFANGRLNFCGWEATQKWRFATGYAMCAVMLLGFYGLQRLDKVAQPILEADPTAKSHVTEILDSMKKNDAETESRSSESDSDSGSPSPDKIDANSFVHHKQDEETDSSDLDSVELATRV</sequence>
<feature type="transmembrane region" description="Helical" evidence="2">
    <location>
        <begin position="114"/>
        <end position="134"/>
    </location>
</feature>
<dbReference type="PANTHER" id="PTHR31610:SF0">
    <property type="entry name" value="SLC26A_SULP TRANSPORTER DOMAIN-CONTAINING PROTEIN"/>
    <property type="match status" value="1"/>
</dbReference>
<feature type="compositionally biased region" description="Basic and acidic residues" evidence="1">
    <location>
        <begin position="603"/>
        <end position="616"/>
    </location>
</feature>
<evidence type="ECO:0000256" key="2">
    <source>
        <dbReference type="SAM" id="Phobius"/>
    </source>
</evidence>
<feature type="transmembrane region" description="Helical" evidence="2">
    <location>
        <begin position="556"/>
        <end position="575"/>
    </location>
</feature>
<protein>
    <submittedName>
        <fullName evidence="3">Uncharacterized protein</fullName>
    </submittedName>
</protein>
<organism evidence="3">
    <name type="scientific">Mucochytrium quahogii</name>
    <dbReference type="NCBI Taxonomy" id="96639"/>
    <lineage>
        <taxon>Eukaryota</taxon>
        <taxon>Sar</taxon>
        <taxon>Stramenopiles</taxon>
        <taxon>Bigyra</taxon>
        <taxon>Labyrinthulomycetes</taxon>
        <taxon>Thraustochytrida</taxon>
        <taxon>Thraustochytriidae</taxon>
        <taxon>Mucochytrium</taxon>
    </lineage>
</organism>
<feature type="transmembrane region" description="Helical" evidence="2">
    <location>
        <begin position="452"/>
        <end position="477"/>
    </location>
</feature>
<keyword evidence="2" id="KW-0472">Membrane</keyword>
<feature type="transmembrane region" description="Helical" evidence="2">
    <location>
        <begin position="232"/>
        <end position="257"/>
    </location>
</feature>
<keyword evidence="2" id="KW-1133">Transmembrane helix</keyword>
<feature type="compositionally biased region" description="Acidic residues" evidence="1">
    <location>
        <begin position="641"/>
        <end position="650"/>
    </location>
</feature>
<gene>
    <name evidence="3" type="ORF">QSP1433_LOCUS16771</name>
</gene>
<keyword evidence="2" id="KW-0812">Transmembrane</keyword>